<dbReference type="EMBL" id="HE573022">
    <property type="protein sequence ID" value="CCC48430.1"/>
    <property type="molecule type" value="Genomic_DNA"/>
</dbReference>
<reference evidence="4" key="1">
    <citation type="journal article" date="2012" name="Proc. Natl. Acad. Sci. U.S.A.">
        <title>Antigenic diversity is generated by distinct evolutionary mechanisms in African trypanosome species.</title>
        <authorList>
            <person name="Jackson A.P."/>
            <person name="Berry A."/>
            <person name="Aslett M."/>
            <person name="Allison H.C."/>
            <person name="Burton P."/>
            <person name="Vavrova-Anderson J."/>
            <person name="Brown R."/>
            <person name="Browne H."/>
            <person name="Corton N."/>
            <person name="Hauser H."/>
            <person name="Gamble J."/>
            <person name="Gilderthorp R."/>
            <person name="Marcello L."/>
            <person name="McQuillan J."/>
            <person name="Otto T.D."/>
            <person name="Quail M.A."/>
            <person name="Sanders M.J."/>
            <person name="van Tonder A."/>
            <person name="Ginger M.L."/>
            <person name="Field M.C."/>
            <person name="Barry J.D."/>
            <person name="Hertz-Fowler C."/>
            <person name="Berriman M."/>
        </authorList>
    </citation>
    <scope>NUCLEOTIDE SEQUENCE</scope>
    <source>
        <strain evidence="4">Y486</strain>
    </source>
</reference>
<dbReference type="PANTHER" id="PTHR34524">
    <property type="entry name" value="CALCYPHOSIN"/>
    <property type="match status" value="1"/>
</dbReference>
<name>G0TWU2_TRYVY</name>
<gene>
    <name evidence="4" type="ORF">TVY486_0602210</name>
</gene>
<dbReference type="InterPro" id="IPR018247">
    <property type="entry name" value="EF_Hand_1_Ca_BS"/>
</dbReference>
<dbReference type="SUPFAM" id="SSF47473">
    <property type="entry name" value="EF-hand"/>
    <property type="match status" value="1"/>
</dbReference>
<sequence length="364" mass="42339">MNVKVTTNRMDTTLFSEANRLDRDDSLLFHCVQLSQDGCDAHRYFFGCYFPRWRGFYMEELRELPGPLGYSVPRHFPAFPFDVYLKDNGEHFLTDDFQVGSIFTLGGPLNQRDSGIKRYKVVHCDDSRLRTRTGKACATIGNNVVALQYKSHCIPDDIVDQLSQIREAYIFYVGNGIPEIGIKAMGRHFRHVSGDGKRWMSLDGMVKFVRDSRYFNRSFSPYDTQHTDTGVRETALAIYGAFPKNEDECIDYDLFMEYVRGPMNERRKNAVVDVFRRMDYDRDGNINILDIQAHYNVQQHPTVVVEGLFEADKMLKGFLTIWDENKRYGLVPFTEFIDYYNGVSAVIEDDEVFIDLLKNQWKIK</sequence>
<dbReference type="AlphaFoldDB" id="G0TWU2"/>
<keyword evidence="1" id="KW-0479">Metal-binding</keyword>
<evidence type="ECO:0000313" key="4">
    <source>
        <dbReference type="EMBL" id="CCC48430.1"/>
    </source>
</evidence>
<dbReference type="GO" id="GO:0046872">
    <property type="term" value="F:metal ion binding"/>
    <property type="evidence" value="ECO:0007669"/>
    <property type="project" value="UniProtKB-KW"/>
</dbReference>
<evidence type="ECO:0000256" key="2">
    <source>
        <dbReference type="ARBA" id="ARBA00022737"/>
    </source>
</evidence>
<evidence type="ECO:0000256" key="1">
    <source>
        <dbReference type="ARBA" id="ARBA00022723"/>
    </source>
</evidence>
<dbReference type="InterPro" id="IPR011992">
    <property type="entry name" value="EF-hand-dom_pair"/>
</dbReference>
<dbReference type="Gene3D" id="1.10.238.10">
    <property type="entry name" value="EF-hand"/>
    <property type="match status" value="1"/>
</dbReference>
<dbReference type="VEuPathDB" id="TriTrypDB:TvY486_0602210"/>
<keyword evidence="2" id="KW-0677">Repeat</keyword>
<dbReference type="PROSITE" id="PS00018">
    <property type="entry name" value="EF_HAND_1"/>
    <property type="match status" value="1"/>
</dbReference>
<protein>
    <submittedName>
        <fullName evidence="4">Putative calcium-binding protein</fullName>
    </submittedName>
</protein>
<accession>G0TWU2</accession>
<evidence type="ECO:0000256" key="3">
    <source>
        <dbReference type="ARBA" id="ARBA00022837"/>
    </source>
</evidence>
<organism evidence="4">
    <name type="scientific">Trypanosoma vivax (strain Y486)</name>
    <dbReference type="NCBI Taxonomy" id="1055687"/>
    <lineage>
        <taxon>Eukaryota</taxon>
        <taxon>Discoba</taxon>
        <taxon>Euglenozoa</taxon>
        <taxon>Kinetoplastea</taxon>
        <taxon>Metakinetoplastina</taxon>
        <taxon>Trypanosomatida</taxon>
        <taxon>Trypanosomatidae</taxon>
        <taxon>Trypanosoma</taxon>
        <taxon>Duttonella</taxon>
    </lineage>
</organism>
<keyword evidence="3" id="KW-0106">Calcium</keyword>
<proteinExistence type="predicted"/>
<dbReference type="PANTHER" id="PTHR34524:SF16">
    <property type="entry name" value="PROTEIN, PUTATIVE-RELATED"/>
    <property type="match status" value="1"/>
</dbReference>
<dbReference type="InterPro" id="IPR051581">
    <property type="entry name" value="Ca-bind"/>
</dbReference>